<keyword evidence="4 7" id="KW-1133">Transmembrane helix</keyword>
<feature type="transmembrane region" description="Helical" evidence="7">
    <location>
        <begin position="446"/>
        <end position="462"/>
    </location>
</feature>
<comment type="subcellular location">
    <subcellularLocation>
        <location evidence="1">Endomembrane system</location>
        <topology evidence="1">Multi-pass membrane protein</topology>
    </subcellularLocation>
    <subcellularLocation>
        <location evidence="6">Membrane</location>
        <topology evidence="6">Multi-pass membrane protein</topology>
    </subcellularLocation>
</comment>
<evidence type="ECO:0000256" key="6">
    <source>
        <dbReference type="RuleBase" id="RU000320"/>
    </source>
</evidence>
<organism evidence="9 10">
    <name type="scientific">Pedobacter frigoris</name>
    <dbReference type="NCBI Taxonomy" id="2571272"/>
    <lineage>
        <taxon>Bacteria</taxon>
        <taxon>Pseudomonadati</taxon>
        <taxon>Bacteroidota</taxon>
        <taxon>Sphingobacteriia</taxon>
        <taxon>Sphingobacteriales</taxon>
        <taxon>Sphingobacteriaceae</taxon>
        <taxon>Pedobacter</taxon>
    </lineage>
</organism>
<feature type="transmembrane region" description="Helical" evidence="7">
    <location>
        <begin position="131"/>
        <end position="148"/>
    </location>
</feature>
<comment type="caution">
    <text evidence="9">The sequence shown here is derived from an EMBL/GenBank/DDBJ whole genome shotgun (WGS) entry which is preliminary data.</text>
</comment>
<dbReference type="AlphaFoldDB" id="A0A4U1CF36"/>
<sequence length="488" mass="53715">MEQLLLLLIFLPLVGALVTAFSGNAAKHVALVSSIVSLALTLALVCNFSPNASTQFVVDFPWIQELGINFHVGIDGISIITVLLTNVLIPLIILAGYQHNYKNPKGFFALILFMQSGLLLVFTALDAFLFYIGWEAALIPIYFICAIWGGKDRIKVNMKFFVYTIAGSLFMLMGIIYLYLQNPAHNFDIQAFYSLNLDSTQQCWIFWAFFIAFAIKMPIFPFHTWQPNTYTEAPAVGTMLLSGIMLKMGIYGVIRWLLPIVPSGVQDWAHLAIILSVIGILYASIIAFTQKDAKRLVAYSSIAHVGLISAGIFALNVQGMQGAMVQMLSHGINVVGLFFVLDIISNRVKTNRISELGGIAKQAPILAIVSLIIVFGTVALPGTNGFIGEFLLLMGVYQYNAWIAAFAGLTIIFGAVYMLRMYQNVMLGKTNELTIGFTDIKGSEKVVLYTICVLIIVLGVYPKPILQLSEASVQHLIEQVTQKLTSVN</sequence>
<feature type="transmembrane region" description="Helical" evidence="7">
    <location>
        <begin position="160"/>
        <end position="180"/>
    </location>
</feature>
<dbReference type="Pfam" id="PF00361">
    <property type="entry name" value="Proton_antipo_M"/>
    <property type="match status" value="1"/>
</dbReference>
<feature type="transmembrane region" description="Helical" evidence="7">
    <location>
        <begin position="268"/>
        <end position="289"/>
    </location>
</feature>
<evidence type="ECO:0000313" key="10">
    <source>
        <dbReference type="Proteomes" id="UP000307244"/>
    </source>
</evidence>
<gene>
    <name evidence="9" type="ORF">FA047_15595</name>
</gene>
<dbReference type="EMBL" id="SWBQ01000004">
    <property type="protein sequence ID" value="TKC05181.1"/>
    <property type="molecule type" value="Genomic_DNA"/>
</dbReference>
<dbReference type="GO" id="GO:0012505">
    <property type="term" value="C:endomembrane system"/>
    <property type="evidence" value="ECO:0007669"/>
    <property type="project" value="UniProtKB-SubCell"/>
</dbReference>
<reference evidence="9 10" key="1">
    <citation type="submission" date="2019-04" db="EMBL/GenBank/DDBJ databases">
        <title>Pedobacter sp. RP-3-15 sp. nov., isolated from Arctic soil.</title>
        <authorList>
            <person name="Dahal R.H."/>
            <person name="Kim D.-U."/>
        </authorList>
    </citation>
    <scope>NUCLEOTIDE SEQUENCE [LARGE SCALE GENOMIC DNA]</scope>
    <source>
        <strain evidence="9 10">RP-3-15</strain>
    </source>
</reference>
<dbReference type="PANTHER" id="PTHR43507:SF1">
    <property type="entry name" value="NADH-UBIQUINONE OXIDOREDUCTASE CHAIN 4"/>
    <property type="match status" value="1"/>
</dbReference>
<feature type="transmembrane region" description="Helical" evidence="7">
    <location>
        <begin position="204"/>
        <end position="223"/>
    </location>
</feature>
<evidence type="ECO:0000259" key="8">
    <source>
        <dbReference type="Pfam" id="PF00361"/>
    </source>
</evidence>
<protein>
    <submittedName>
        <fullName evidence="9">NADH-quinone oxidoreductase subunit M</fullName>
    </submittedName>
</protein>
<feature type="transmembrane region" description="Helical" evidence="7">
    <location>
        <begin position="76"/>
        <end position="95"/>
    </location>
</feature>
<dbReference type="OrthoDB" id="9811718at2"/>
<keyword evidence="5 7" id="KW-0472">Membrane</keyword>
<feature type="transmembrane region" description="Helical" evidence="7">
    <location>
        <begin position="365"/>
        <end position="387"/>
    </location>
</feature>
<keyword evidence="10" id="KW-1185">Reference proteome</keyword>
<name>A0A4U1CF36_9SPHI</name>
<dbReference type="PRINTS" id="PR01437">
    <property type="entry name" value="NUOXDRDTASE4"/>
</dbReference>
<feature type="transmembrane region" description="Helical" evidence="7">
    <location>
        <begin position="235"/>
        <end position="256"/>
    </location>
</feature>
<feature type="domain" description="NADH:quinone oxidoreductase/Mrp antiporter transmembrane" evidence="8">
    <location>
        <begin position="125"/>
        <end position="410"/>
    </location>
</feature>
<dbReference type="InterPro" id="IPR001750">
    <property type="entry name" value="ND/Mrp_TM"/>
</dbReference>
<dbReference type="GO" id="GO:0042773">
    <property type="term" value="P:ATP synthesis coupled electron transport"/>
    <property type="evidence" value="ECO:0007669"/>
    <property type="project" value="InterPro"/>
</dbReference>
<proteinExistence type="inferred from homology"/>
<comment type="similarity">
    <text evidence="2">Belongs to the complex I subunit 4 family.</text>
</comment>
<dbReference type="NCBIfam" id="TIGR01972">
    <property type="entry name" value="NDH_I_M"/>
    <property type="match status" value="1"/>
</dbReference>
<feature type="transmembrane region" description="Helical" evidence="7">
    <location>
        <begin position="399"/>
        <end position="419"/>
    </location>
</feature>
<dbReference type="RefSeq" id="WP_136837000.1">
    <property type="nucleotide sequence ID" value="NZ_SWBQ01000004.1"/>
</dbReference>
<dbReference type="GO" id="GO:0003954">
    <property type="term" value="F:NADH dehydrogenase activity"/>
    <property type="evidence" value="ECO:0007669"/>
    <property type="project" value="TreeGrafter"/>
</dbReference>
<evidence type="ECO:0000256" key="4">
    <source>
        <dbReference type="ARBA" id="ARBA00022989"/>
    </source>
</evidence>
<dbReference type="GO" id="GO:0016020">
    <property type="term" value="C:membrane"/>
    <property type="evidence" value="ECO:0007669"/>
    <property type="project" value="UniProtKB-SubCell"/>
</dbReference>
<evidence type="ECO:0000256" key="2">
    <source>
        <dbReference type="ARBA" id="ARBA00009025"/>
    </source>
</evidence>
<feature type="transmembrane region" description="Helical" evidence="7">
    <location>
        <begin position="107"/>
        <end position="125"/>
    </location>
</feature>
<evidence type="ECO:0000313" key="9">
    <source>
        <dbReference type="EMBL" id="TKC05181.1"/>
    </source>
</evidence>
<dbReference type="GO" id="GO:0048039">
    <property type="term" value="F:ubiquinone binding"/>
    <property type="evidence" value="ECO:0007669"/>
    <property type="project" value="TreeGrafter"/>
</dbReference>
<evidence type="ECO:0000256" key="3">
    <source>
        <dbReference type="ARBA" id="ARBA00022692"/>
    </source>
</evidence>
<feature type="transmembrane region" description="Helical" evidence="7">
    <location>
        <begin position="323"/>
        <end position="344"/>
    </location>
</feature>
<evidence type="ECO:0000256" key="5">
    <source>
        <dbReference type="ARBA" id="ARBA00023136"/>
    </source>
</evidence>
<evidence type="ECO:0000256" key="1">
    <source>
        <dbReference type="ARBA" id="ARBA00004127"/>
    </source>
</evidence>
<dbReference type="GO" id="GO:0008137">
    <property type="term" value="F:NADH dehydrogenase (ubiquinone) activity"/>
    <property type="evidence" value="ECO:0007669"/>
    <property type="project" value="InterPro"/>
</dbReference>
<evidence type="ECO:0000256" key="7">
    <source>
        <dbReference type="SAM" id="Phobius"/>
    </source>
</evidence>
<dbReference type="InterPro" id="IPR003918">
    <property type="entry name" value="NADH_UbQ_OxRdtase"/>
</dbReference>
<feature type="transmembrane region" description="Helical" evidence="7">
    <location>
        <begin position="296"/>
        <end position="317"/>
    </location>
</feature>
<dbReference type="InterPro" id="IPR010227">
    <property type="entry name" value="NADH_Q_OxRdtase_chainM/4"/>
</dbReference>
<accession>A0A4U1CF36</accession>
<dbReference type="Proteomes" id="UP000307244">
    <property type="component" value="Unassembled WGS sequence"/>
</dbReference>
<dbReference type="PANTHER" id="PTHR43507">
    <property type="entry name" value="NADH-UBIQUINONE OXIDOREDUCTASE CHAIN 4"/>
    <property type="match status" value="1"/>
</dbReference>
<keyword evidence="3 6" id="KW-0812">Transmembrane</keyword>
<dbReference type="GO" id="GO:0015990">
    <property type="term" value="P:electron transport coupled proton transport"/>
    <property type="evidence" value="ECO:0007669"/>
    <property type="project" value="TreeGrafter"/>
</dbReference>